<dbReference type="AlphaFoldDB" id="A0A0F9B1S1"/>
<gene>
    <name evidence="1" type="ORF">LCGC14_2501360</name>
</gene>
<comment type="caution">
    <text evidence="1">The sequence shown here is derived from an EMBL/GenBank/DDBJ whole genome shotgun (WGS) entry which is preliminary data.</text>
</comment>
<name>A0A0F9B1S1_9ZZZZ</name>
<sequence length="69" mass="7878">MPTVEENRKIGDMTVGEVKAIIKDTVLEALDPDYGLELRPEVEEELRKSLNSKDRIPIEKVAEELGLKW</sequence>
<organism evidence="1">
    <name type="scientific">marine sediment metagenome</name>
    <dbReference type="NCBI Taxonomy" id="412755"/>
    <lineage>
        <taxon>unclassified sequences</taxon>
        <taxon>metagenomes</taxon>
        <taxon>ecological metagenomes</taxon>
    </lineage>
</organism>
<accession>A0A0F9B1S1</accession>
<reference evidence="1" key="1">
    <citation type="journal article" date="2015" name="Nature">
        <title>Complex archaea that bridge the gap between prokaryotes and eukaryotes.</title>
        <authorList>
            <person name="Spang A."/>
            <person name="Saw J.H."/>
            <person name="Jorgensen S.L."/>
            <person name="Zaremba-Niedzwiedzka K."/>
            <person name="Martijn J."/>
            <person name="Lind A.E."/>
            <person name="van Eijk R."/>
            <person name="Schleper C."/>
            <person name="Guy L."/>
            <person name="Ettema T.J."/>
        </authorList>
    </citation>
    <scope>NUCLEOTIDE SEQUENCE</scope>
</reference>
<proteinExistence type="predicted"/>
<evidence type="ECO:0000313" key="1">
    <source>
        <dbReference type="EMBL" id="KKL15864.1"/>
    </source>
</evidence>
<dbReference type="EMBL" id="LAZR01039896">
    <property type="protein sequence ID" value="KKL15864.1"/>
    <property type="molecule type" value="Genomic_DNA"/>
</dbReference>
<protein>
    <submittedName>
        <fullName evidence="1">Uncharacterized protein</fullName>
    </submittedName>
</protein>